<feature type="domain" description="Thg1 C-terminal" evidence="16">
    <location>
        <begin position="167"/>
        <end position="282"/>
    </location>
</feature>
<comment type="subunit">
    <text evidence="11">Homotetramer. Interacts with MFN1 and MFN2; functions as a guanyl-nucleotide exchange factor/GEF for MFN2 and also probably MFN1.</text>
</comment>
<evidence type="ECO:0000313" key="17">
    <source>
        <dbReference type="EMBL" id="KAB1280782.1"/>
    </source>
</evidence>
<dbReference type="GO" id="GO:0000287">
    <property type="term" value="F:magnesium ion binding"/>
    <property type="evidence" value="ECO:0007669"/>
    <property type="project" value="UniProtKB-UniRule"/>
</dbReference>
<dbReference type="GO" id="GO:1990046">
    <property type="term" value="P:stress-induced mitochondrial fusion"/>
    <property type="evidence" value="ECO:0007669"/>
    <property type="project" value="Ensembl"/>
</dbReference>
<dbReference type="Proteomes" id="UP000299084">
    <property type="component" value="Unassembled WGS sequence"/>
</dbReference>
<comment type="caution">
    <text evidence="17">The sequence shown here is derived from an EMBL/GenBank/DDBJ whole genome shotgun (WGS) entry which is preliminary data.</text>
</comment>
<keyword evidence="4 12" id="KW-0548">Nucleotidyltransferase</keyword>
<dbReference type="InterPro" id="IPR038469">
    <property type="entry name" value="tRNAHis_GuaTrfase_Thg1_sf"/>
</dbReference>
<keyword evidence="7 12" id="KW-0460">Magnesium</keyword>
<evidence type="ECO:0000256" key="1">
    <source>
        <dbReference type="ARBA" id="ARBA00010113"/>
    </source>
</evidence>
<comment type="catalytic activity">
    <reaction evidence="9 12">
        <text>a 5'-end ribonucleotide-tRNA(His) + GTP + ATP + H2O = a 5'-end phospho-guanosine-ribonucleotide-tRNA(His) + AMP + 2 diphosphate + H(+)</text>
        <dbReference type="Rhea" id="RHEA:54564"/>
        <dbReference type="Rhea" id="RHEA-COMP:14193"/>
        <dbReference type="Rhea" id="RHEA-COMP:14917"/>
        <dbReference type="ChEBI" id="CHEBI:15377"/>
        <dbReference type="ChEBI" id="CHEBI:15378"/>
        <dbReference type="ChEBI" id="CHEBI:30616"/>
        <dbReference type="ChEBI" id="CHEBI:33019"/>
        <dbReference type="ChEBI" id="CHEBI:37565"/>
        <dbReference type="ChEBI" id="CHEBI:138282"/>
        <dbReference type="ChEBI" id="CHEBI:141847"/>
        <dbReference type="ChEBI" id="CHEBI:456215"/>
        <dbReference type="EC" id="2.7.7.79"/>
    </reaction>
</comment>
<reference evidence="17 18" key="1">
    <citation type="journal article" date="2019" name="Mol. Ecol. Resour.">
        <title>Improving Illumina assemblies with Hi-C and long reads: an example with the North African dromedary.</title>
        <authorList>
            <person name="Elbers J.P."/>
            <person name="Rogers M.F."/>
            <person name="Perelman P.L."/>
            <person name="Proskuryakova A.A."/>
            <person name="Serdyukova N.A."/>
            <person name="Johnson W.E."/>
            <person name="Horin P."/>
            <person name="Corander J."/>
            <person name="Murphy D."/>
            <person name="Burger P.A."/>
        </authorList>
    </citation>
    <scope>NUCLEOTIDE SEQUENCE [LARGE SCALE GENOMIC DNA]</scope>
    <source>
        <strain evidence="17">Drom800</strain>
        <tissue evidence="17">Blood</tissue>
    </source>
</reference>
<organism evidence="17 18">
    <name type="scientific">Camelus dromedarius</name>
    <name type="common">Dromedary</name>
    <name type="synonym">Arabian camel</name>
    <dbReference type="NCBI Taxonomy" id="9838"/>
    <lineage>
        <taxon>Eukaryota</taxon>
        <taxon>Metazoa</taxon>
        <taxon>Chordata</taxon>
        <taxon>Craniata</taxon>
        <taxon>Vertebrata</taxon>
        <taxon>Euteleostomi</taxon>
        <taxon>Mammalia</taxon>
        <taxon>Eutheria</taxon>
        <taxon>Laurasiatheria</taxon>
        <taxon>Artiodactyla</taxon>
        <taxon>Tylopoda</taxon>
        <taxon>Camelidae</taxon>
        <taxon>Camelus</taxon>
    </lineage>
</organism>
<feature type="binding site" evidence="13">
    <location>
        <begin position="58"/>
        <end position="63"/>
    </location>
    <ligand>
        <name>GTP</name>
        <dbReference type="ChEBI" id="CHEBI:37565"/>
    </ligand>
</feature>
<evidence type="ECO:0000256" key="8">
    <source>
        <dbReference type="ARBA" id="ARBA00023134"/>
    </source>
</evidence>
<dbReference type="OrthoDB" id="62560at2759"/>
<evidence type="ECO:0000259" key="16">
    <source>
        <dbReference type="Pfam" id="PF14413"/>
    </source>
</evidence>
<dbReference type="GO" id="GO:0005525">
    <property type="term" value="F:GTP binding"/>
    <property type="evidence" value="ECO:0007669"/>
    <property type="project" value="UniProtKB-UniRule"/>
</dbReference>
<dbReference type="EMBL" id="JWIN03000003">
    <property type="protein sequence ID" value="KAB1280782.1"/>
    <property type="molecule type" value="Genomic_DNA"/>
</dbReference>
<feature type="domain" description="tRNAHis guanylyltransferase catalytic" evidence="15">
    <location>
        <begin position="35"/>
        <end position="164"/>
    </location>
</feature>
<sequence>MRAACKLKVRDSLATTSVILRRFLKLGATMAKSKFEYVRNFEADDTCLAHCWVVVRLDGRNFHRFAEKHNFAKPNDSRALHLMTKCAQTVMEELEDIVIAYGQSDEYSFVFKRKSNWFKRRASKFMTLVVSQFASSYVFYWRNYFGDQPLLYPPGFDGRVVVYPSNQTLKDYLSWRQADCHINNLYNTVFWALVQQSGLTPVQAQRRLQGTVTADKNEILFSEFNINYNNEPVMYRKGTVLLWQKVDEVTTKEVKLPAEVEGEQKVVTRTRTKPAPLHCDVIGDAFWKEHPEILDEDS</sequence>
<dbReference type="STRING" id="9838.ENSCDRP00005000193"/>
<comment type="function">
    <text evidence="10">Adds a GMP to the 5'-end of tRNA(His) after transcription and RNase P cleavage. This step is essential for proper recognition of the tRNA and for the fidelity of protein synthesis. Also functions as a guanyl-nucleotide exchange factor/GEF for the MFN1 and MFN2 mitofusins thereby regulating mitochondrial fusion. By regulating both mitochondrial dynamics and bioenergetic function, it contributes to cell survival following oxidative stress.</text>
</comment>
<dbReference type="PANTHER" id="PTHR12729:SF6">
    <property type="entry name" value="TRNA(HIS) GUANYLYLTRANSFERASE-RELATED"/>
    <property type="match status" value="1"/>
</dbReference>
<feature type="binding site" evidence="14">
    <location>
        <position position="105"/>
    </location>
    <ligand>
        <name>Mg(2+)</name>
        <dbReference type="ChEBI" id="CHEBI:18420"/>
        <label>2</label>
        <note>catalytic</note>
    </ligand>
</feature>
<dbReference type="GO" id="GO:0051289">
    <property type="term" value="P:protein homotetramerization"/>
    <property type="evidence" value="ECO:0007669"/>
    <property type="project" value="Ensembl"/>
</dbReference>
<dbReference type="GO" id="GO:1990234">
    <property type="term" value="C:transferase complex"/>
    <property type="evidence" value="ECO:0007669"/>
    <property type="project" value="Ensembl"/>
</dbReference>
<name>A0A5N4EBI0_CAMDR</name>
<dbReference type="GO" id="GO:0005524">
    <property type="term" value="F:ATP binding"/>
    <property type="evidence" value="ECO:0007669"/>
    <property type="project" value="Ensembl"/>
</dbReference>
<evidence type="ECO:0000256" key="14">
    <source>
        <dbReference type="PIRSR" id="PIRSR028980-2"/>
    </source>
</evidence>
<comment type="similarity">
    <text evidence="1 12">Belongs to the tRNA(His) guanylyltransferase family.</text>
</comment>
<gene>
    <name evidence="17" type="ORF">Cadr_000004966</name>
</gene>
<feature type="binding site" evidence="13">
    <location>
        <begin position="104"/>
        <end position="105"/>
    </location>
    <ligand>
        <name>GTP</name>
        <dbReference type="ChEBI" id="CHEBI:37565"/>
    </ligand>
</feature>
<keyword evidence="2 12" id="KW-0808">Transferase</keyword>
<accession>A0A5N4EBI0</accession>
<keyword evidence="3 12" id="KW-0819">tRNA processing</keyword>
<dbReference type="PANTHER" id="PTHR12729">
    <property type="entry name" value="TRNA(HIS) GUANYLYLTRANSFERASE-RELATED"/>
    <property type="match status" value="1"/>
</dbReference>
<proteinExistence type="inferred from homology"/>
<dbReference type="InterPro" id="IPR025845">
    <property type="entry name" value="Thg1_C_dom"/>
</dbReference>
<keyword evidence="5 12" id="KW-0479">Metal-binding</keyword>
<evidence type="ECO:0000259" key="15">
    <source>
        <dbReference type="Pfam" id="PF04446"/>
    </source>
</evidence>
<evidence type="ECO:0000256" key="6">
    <source>
        <dbReference type="ARBA" id="ARBA00022741"/>
    </source>
</evidence>
<evidence type="ECO:0000256" key="13">
    <source>
        <dbReference type="PIRSR" id="PIRSR028980-1"/>
    </source>
</evidence>
<dbReference type="GO" id="GO:0005739">
    <property type="term" value="C:mitochondrion"/>
    <property type="evidence" value="ECO:0007669"/>
    <property type="project" value="Ensembl"/>
</dbReference>
<feature type="binding site" evidence="14">
    <location>
        <position position="105"/>
    </location>
    <ligand>
        <name>Mg(2+)</name>
        <dbReference type="ChEBI" id="CHEBI:18420"/>
        <label>1</label>
        <note>catalytic</note>
    </ligand>
</feature>
<evidence type="ECO:0000313" key="18">
    <source>
        <dbReference type="Proteomes" id="UP000299084"/>
    </source>
</evidence>
<keyword evidence="6 12" id="KW-0547">Nucleotide-binding</keyword>
<dbReference type="AlphaFoldDB" id="A0A5N4EBI0"/>
<dbReference type="GO" id="GO:0006979">
    <property type="term" value="P:response to oxidative stress"/>
    <property type="evidence" value="ECO:0007669"/>
    <property type="project" value="Ensembl"/>
</dbReference>
<dbReference type="EC" id="2.7.7.79" evidence="12"/>
<evidence type="ECO:0000256" key="12">
    <source>
        <dbReference type="PIRNR" id="PIRNR028980"/>
    </source>
</evidence>
<evidence type="ECO:0000256" key="2">
    <source>
        <dbReference type="ARBA" id="ARBA00022679"/>
    </source>
</evidence>
<keyword evidence="18" id="KW-1185">Reference proteome</keyword>
<evidence type="ECO:0000256" key="11">
    <source>
        <dbReference type="ARBA" id="ARBA00065710"/>
    </source>
</evidence>
<protein>
    <recommendedName>
        <fullName evidence="12">tRNA(His) guanylyltransferase</fullName>
        <ecNumber evidence="12">2.7.7.79</ecNumber>
    </recommendedName>
    <alternativeName>
        <fullName evidence="12">tRNA-histidine guanylyltransferase</fullName>
    </alternativeName>
</protein>
<evidence type="ECO:0000256" key="3">
    <source>
        <dbReference type="ARBA" id="ARBA00022694"/>
    </source>
</evidence>
<comment type="cofactor">
    <cofactor evidence="14">
        <name>Mg(2+)</name>
        <dbReference type="ChEBI" id="CHEBI:18420"/>
    </cofactor>
    <text evidence="14">Binds 2 magnesium ions per subunit.</text>
</comment>
<evidence type="ECO:0000256" key="9">
    <source>
        <dbReference type="ARBA" id="ARBA00047281"/>
    </source>
</evidence>
<dbReference type="Pfam" id="PF04446">
    <property type="entry name" value="Thg1"/>
    <property type="match status" value="1"/>
</dbReference>
<dbReference type="Pfam" id="PF14413">
    <property type="entry name" value="Thg1C"/>
    <property type="match status" value="1"/>
</dbReference>
<feature type="binding site" evidence="14">
    <location>
        <position position="58"/>
    </location>
    <ligand>
        <name>Mg(2+)</name>
        <dbReference type="ChEBI" id="CHEBI:18420"/>
        <label>1</label>
        <note>catalytic</note>
    </ligand>
</feature>
<dbReference type="GO" id="GO:0042802">
    <property type="term" value="F:identical protein binding"/>
    <property type="evidence" value="ECO:0007669"/>
    <property type="project" value="Ensembl"/>
</dbReference>
<dbReference type="InterPro" id="IPR024956">
    <property type="entry name" value="tRNAHis_GuaTrfase_cat"/>
</dbReference>
<dbReference type="KEGG" id="cdk:105095137"/>
<dbReference type="FunFam" id="3.30.70.3000:FF:000001">
    <property type="entry name" value="tRNA(His) guanylyltransferase"/>
    <property type="match status" value="1"/>
</dbReference>
<evidence type="ECO:0000256" key="7">
    <source>
        <dbReference type="ARBA" id="ARBA00022842"/>
    </source>
</evidence>
<dbReference type="InterPro" id="IPR007537">
    <property type="entry name" value="tRNAHis_GuaTrfase_Thg1"/>
</dbReference>
<keyword evidence="8 12" id="KW-0342">GTP-binding</keyword>
<evidence type="ECO:0000256" key="5">
    <source>
        <dbReference type="ARBA" id="ARBA00022723"/>
    </source>
</evidence>
<dbReference type="PIRSF" id="PIRSF028980">
    <property type="entry name" value="tRNAHis_guanylyltransferase"/>
    <property type="match status" value="1"/>
</dbReference>
<evidence type="ECO:0000256" key="10">
    <source>
        <dbReference type="ARBA" id="ARBA00058346"/>
    </source>
</evidence>
<feature type="binding site" evidence="14">
    <location>
        <position position="59"/>
    </location>
    <ligand>
        <name>Mg(2+)</name>
        <dbReference type="ChEBI" id="CHEBI:18420"/>
        <label>1</label>
        <note>catalytic</note>
    </ligand>
</feature>
<dbReference type="GO" id="GO:0008193">
    <property type="term" value="F:tRNA guanylyltransferase activity"/>
    <property type="evidence" value="ECO:0007669"/>
    <property type="project" value="UniProtKB-UniRule"/>
</dbReference>
<evidence type="ECO:0000256" key="4">
    <source>
        <dbReference type="ARBA" id="ARBA00022695"/>
    </source>
</evidence>
<dbReference type="GO" id="GO:0006400">
    <property type="term" value="P:tRNA modification"/>
    <property type="evidence" value="ECO:0007669"/>
    <property type="project" value="UniProtKB-UniRule"/>
</dbReference>
<dbReference type="GO" id="GO:0005085">
    <property type="term" value="F:guanyl-nucleotide exchange factor activity"/>
    <property type="evidence" value="ECO:0007669"/>
    <property type="project" value="Ensembl"/>
</dbReference>
<dbReference type="Gene3D" id="3.30.70.3000">
    <property type="match status" value="1"/>
</dbReference>
<feature type="binding site" evidence="14">
    <location>
        <position position="58"/>
    </location>
    <ligand>
        <name>Mg(2+)</name>
        <dbReference type="ChEBI" id="CHEBI:18420"/>
        <label>2</label>
        <note>catalytic</note>
    </ligand>
</feature>